<evidence type="ECO:0000313" key="2">
    <source>
        <dbReference type="Proteomes" id="UP001382727"/>
    </source>
</evidence>
<keyword evidence="2" id="KW-1185">Reference proteome</keyword>
<accession>A0ABZ2MJZ4</accession>
<organism evidence="1 2">
    <name type="scientific">Janibacter alittae</name>
    <dbReference type="NCBI Taxonomy" id="3115209"/>
    <lineage>
        <taxon>Bacteria</taxon>
        <taxon>Bacillati</taxon>
        <taxon>Actinomycetota</taxon>
        <taxon>Actinomycetes</taxon>
        <taxon>Micrococcales</taxon>
        <taxon>Intrasporangiaceae</taxon>
        <taxon>Janibacter</taxon>
    </lineage>
</organism>
<evidence type="ECO:0000313" key="1">
    <source>
        <dbReference type="EMBL" id="WXB77255.1"/>
    </source>
</evidence>
<name>A0ABZ2MJZ4_9MICO</name>
<dbReference type="Proteomes" id="UP001382727">
    <property type="component" value="Chromosome"/>
</dbReference>
<proteinExistence type="predicted"/>
<gene>
    <name evidence="1" type="ORF">V1351_04100</name>
</gene>
<sequence>MKRIVTVAVIALAQLVLVGVAVAPQLSARVAGESHLVRVAPLDPIDPYRGAYVSLDYPDLQPPPEGEVADDTGLGALDDGETGAVYITLRQDGDVWVADRWLRERPSDTPYLACDDRSWEVRCGIESWFLPQEKAQALEADLADGAYAEIRVDGRGNTALVDVREHP</sequence>
<reference evidence="1 2" key="1">
    <citation type="submission" date="2024-02" db="EMBL/GenBank/DDBJ databases">
        <title>Janibacter sp. nov., isolated from gut of marine sandworm.</title>
        <authorList>
            <person name="Kim B."/>
            <person name="Jun M.O."/>
            <person name="Shin N.-R."/>
        </authorList>
    </citation>
    <scope>NUCLEOTIDE SEQUENCE [LARGE SCALE GENOMIC DNA]</scope>
    <source>
        <strain evidence="1 2">A1S7</strain>
    </source>
</reference>
<protein>
    <submittedName>
        <fullName evidence="1">GDYXXLXY domain-containing protein</fullName>
    </submittedName>
</protein>
<dbReference type="RefSeq" id="WP_338750977.1">
    <property type="nucleotide sequence ID" value="NZ_CP144913.1"/>
</dbReference>
<dbReference type="Pfam" id="PF14345">
    <property type="entry name" value="GDYXXLXY"/>
    <property type="match status" value="1"/>
</dbReference>
<dbReference type="InterPro" id="IPR025833">
    <property type="entry name" value="GDYXXLXY"/>
</dbReference>
<dbReference type="EMBL" id="CP144913">
    <property type="protein sequence ID" value="WXB77255.1"/>
    <property type="molecule type" value="Genomic_DNA"/>
</dbReference>